<comment type="caution">
    <text evidence="4">Lacks conserved residue(s) required for the propagation of feature annotation.</text>
</comment>
<sequence length="444" mass="48611">MDDTQVVKVKHEDDEGSPPPSIKLGLSIGGDGGDCEVVGKRRRSEFTVAQLDELEHQRLVYKYIAAGLPAPFQLVLPIWKSVAAGFSNAAFYQQYPSFLGYGGFDYRSKMDTEPGRCRRTDGKKWRCSRDVVPDEKYCEKHMHRGRHRSRKPVETSQVTSPPSTKLLKNSDGELLNSKKNLQIQTPKGLQLMAQPSNNGSVSHSQTTFSSGYHELPKNISTVAHTTSTPSYRTAVTPAAVAPSTTAGQVIATASTCNDNNIWIGVKDYGCNYHAGNYGIIRGSRNNINVGSNISSGSGFSPKSVLQAGHMILVNCNGLYFDNRRGEELEPGRCRRTDGKKWRCKREVLPDQKYCDRHIHRGVKQMRTSGPVTAASTLATAMNSTRPSQTTGIAGETDCAIPNTNLTMSIPARSPLMQNDEKSDSTSDSDATITDTSLAAYEQLI</sequence>
<dbReference type="PANTHER" id="PTHR31602:SF81">
    <property type="entry name" value="GROWTH-REGULATING FACTOR 9"/>
    <property type="match status" value="1"/>
</dbReference>
<protein>
    <recommendedName>
        <fullName evidence="5">Growth-regulating factor</fullName>
    </recommendedName>
</protein>
<dbReference type="GO" id="GO:0006355">
    <property type="term" value="P:regulation of DNA-templated transcription"/>
    <property type="evidence" value="ECO:0007669"/>
    <property type="project" value="InterPro"/>
</dbReference>
<dbReference type="STRING" id="74649.A0A2P6SG61"/>
<dbReference type="OrthoDB" id="1103109at2759"/>
<evidence type="ECO:0000313" key="10">
    <source>
        <dbReference type="Proteomes" id="UP000238479"/>
    </source>
</evidence>
<dbReference type="InterPro" id="IPR031137">
    <property type="entry name" value="GRF"/>
</dbReference>
<dbReference type="GO" id="GO:0006351">
    <property type="term" value="P:DNA-templated transcription"/>
    <property type="evidence" value="ECO:0007669"/>
    <property type="project" value="UniProtKB-UniRule"/>
</dbReference>
<dbReference type="GO" id="GO:0005524">
    <property type="term" value="F:ATP binding"/>
    <property type="evidence" value="ECO:0007669"/>
    <property type="project" value="UniProtKB-UniRule"/>
</dbReference>
<reference evidence="9 10" key="1">
    <citation type="journal article" date="2018" name="Nat. Genet.">
        <title>The Rosa genome provides new insights in the design of modern roses.</title>
        <authorList>
            <person name="Bendahmane M."/>
        </authorList>
    </citation>
    <scope>NUCLEOTIDE SEQUENCE [LARGE SCALE GENOMIC DNA]</scope>
    <source>
        <strain evidence="10">cv. Old Blush</strain>
    </source>
</reference>
<feature type="domain" description="WRC" evidence="8">
    <location>
        <begin position="111"/>
        <end position="155"/>
    </location>
</feature>
<evidence type="ECO:0000256" key="4">
    <source>
        <dbReference type="PROSITE-ProRule" id="PRU01002"/>
    </source>
</evidence>
<feature type="short sequence motif" description="Bipartite nuclear localization signal" evidence="4">
    <location>
        <begin position="144"/>
        <end position="151"/>
    </location>
</feature>
<dbReference type="Pfam" id="PF08879">
    <property type="entry name" value="WRC"/>
    <property type="match status" value="2"/>
</dbReference>
<comment type="caution">
    <text evidence="9">The sequence shown here is derived from an EMBL/GenBank/DDBJ whole genome shotgun (WGS) entry which is preliminary data.</text>
</comment>
<evidence type="ECO:0000256" key="2">
    <source>
        <dbReference type="ARBA" id="ARBA00008122"/>
    </source>
</evidence>
<feature type="region of interest" description="Disordered" evidence="6">
    <location>
        <begin position="140"/>
        <end position="170"/>
    </location>
</feature>
<dbReference type="PROSITE" id="PS51666">
    <property type="entry name" value="QLQ"/>
    <property type="match status" value="1"/>
</dbReference>
<comment type="similarity">
    <text evidence="2 5">Belongs to the GRF family.</text>
</comment>
<dbReference type="GO" id="GO:0099402">
    <property type="term" value="P:plant organ development"/>
    <property type="evidence" value="ECO:0007669"/>
    <property type="project" value="UniProtKB-ARBA"/>
</dbReference>
<feature type="short sequence motif" description="Bipartite nuclear localization signal" evidence="4">
    <location>
        <begin position="116"/>
        <end position="126"/>
    </location>
</feature>
<dbReference type="SMART" id="SM00951">
    <property type="entry name" value="QLQ"/>
    <property type="match status" value="1"/>
</dbReference>
<keyword evidence="5" id="KW-0804">Transcription</keyword>
<dbReference type="OMA" id="SGYHECK"/>
<keyword evidence="5" id="KW-0805">Transcription regulation</keyword>
<feature type="compositionally biased region" description="Polar residues" evidence="6">
    <location>
        <begin position="154"/>
        <end position="167"/>
    </location>
</feature>
<dbReference type="PANTHER" id="PTHR31602">
    <property type="entry name" value="GROWTH-REGULATING FACTOR 5"/>
    <property type="match status" value="1"/>
</dbReference>
<dbReference type="EMBL" id="PDCK01000039">
    <property type="protein sequence ID" value="PRQ57671.1"/>
    <property type="molecule type" value="Genomic_DNA"/>
</dbReference>
<dbReference type="InterPro" id="IPR014977">
    <property type="entry name" value="WRC_dom"/>
</dbReference>
<evidence type="ECO:0000259" key="7">
    <source>
        <dbReference type="PROSITE" id="PS51666"/>
    </source>
</evidence>
<name>A0A2P6SG61_ROSCH</name>
<feature type="domain" description="QLQ" evidence="7">
    <location>
        <begin position="45"/>
        <end position="80"/>
    </location>
</feature>
<dbReference type="Proteomes" id="UP000238479">
    <property type="component" value="Chromosome 1"/>
</dbReference>
<keyword evidence="5" id="KW-0010">Activator</keyword>
<feature type="domain" description="WRC" evidence="8">
    <location>
        <begin position="327"/>
        <end position="373"/>
    </location>
</feature>
<keyword evidence="3 4" id="KW-0539">Nucleus</keyword>
<dbReference type="PROSITE" id="PS51667">
    <property type="entry name" value="WRC"/>
    <property type="match status" value="2"/>
</dbReference>
<evidence type="ECO:0000259" key="8">
    <source>
        <dbReference type="PROSITE" id="PS51667"/>
    </source>
</evidence>
<feature type="compositionally biased region" description="Basic residues" evidence="6">
    <location>
        <begin position="141"/>
        <end position="150"/>
    </location>
</feature>
<evidence type="ECO:0000256" key="3">
    <source>
        <dbReference type="ARBA" id="ARBA00023242"/>
    </source>
</evidence>
<dbReference type="Pfam" id="PF08880">
    <property type="entry name" value="QLQ"/>
    <property type="match status" value="1"/>
</dbReference>
<organism evidence="9 10">
    <name type="scientific">Rosa chinensis</name>
    <name type="common">China rose</name>
    <dbReference type="NCBI Taxonomy" id="74649"/>
    <lineage>
        <taxon>Eukaryota</taxon>
        <taxon>Viridiplantae</taxon>
        <taxon>Streptophyta</taxon>
        <taxon>Embryophyta</taxon>
        <taxon>Tracheophyta</taxon>
        <taxon>Spermatophyta</taxon>
        <taxon>Magnoliopsida</taxon>
        <taxon>eudicotyledons</taxon>
        <taxon>Gunneridae</taxon>
        <taxon>Pentapetalae</taxon>
        <taxon>rosids</taxon>
        <taxon>fabids</taxon>
        <taxon>Rosales</taxon>
        <taxon>Rosaceae</taxon>
        <taxon>Rosoideae</taxon>
        <taxon>Rosoideae incertae sedis</taxon>
        <taxon>Rosa</taxon>
    </lineage>
</organism>
<evidence type="ECO:0000313" key="9">
    <source>
        <dbReference type="EMBL" id="PRQ57671.1"/>
    </source>
</evidence>
<gene>
    <name evidence="9" type="ORF">RchiOBHm_Chr1g0350881</name>
</gene>
<keyword evidence="10" id="KW-1185">Reference proteome</keyword>
<accession>A0A2P6SG61</accession>
<dbReference type="AlphaFoldDB" id="A0A2P6SG61"/>
<comment type="function">
    <text evidence="5">Transcription activator.</text>
</comment>
<evidence type="ECO:0000256" key="5">
    <source>
        <dbReference type="RuleBase" id="RU367127"/>
    </source>
</evidence>
<evidence type="ECO:0000256" key="1">
    <source>
        <dbReference type="ARBA" id="ARBA00004123"/>
    </source>
</evidence>
<dbReference type="GO" id="GO:0005634">
    <property type="term" value="C:nucleus"/>
    <property type="evidence" value="ECO:0007669"/>
    <property type="project" value="UniProtKB-SubCell"/>
</dbReference>
<evidence type="ECO:0000256" key="6">
    <source>
        <dbReference type="SAM" id="MobiDB-lite"/>
    </source>
</evidence>
<proteinExistence type="inferred from homology"/>
<dbReference type="InterPro" id="IPR014978">
    <property type="entry name" value="Gln-Leu-Gln_QLQ"/>
</dbReference>
<comment type="subcellular location">
    <subcellularLocation>
        <location evidence="1 4 5">Nucleus</location>
    </subcellularLocation>
</comment>
<feature type="region of interest" description="Disordered" evidence="6">
    <location>
        <begin position="1"/>
        <end position="20"/>
    </location>
</feature>
<comment type="domain">
    <text evidence="5">The QLQ domain and WRC domain may be involved in protein-protein interaction and DNA-binding, respectively.</text>
</comment>
<dbReference type="Gramene" id="PRQ57671">
    <property type="protein sequence ID" value="PRQ57671"/>
    <property type="gene ID" value="RchiOBHm_Chr1g0350881"/>
</dbReference>